<protein>
    <submittedName>
        <fullName evidence="3">Methyltransferase-like 26</fullName>
    </submittedName>
</protein>
<dbReference type="SUPFAM" id="SSF53335">
    <property type="entry name" value="S-adenosyl-L-methionine-dependent methyltransferases"/>
    <property type="match status" value="1"/>
</dbReference>
<accession>A0A914P3X3</accession>
<keyword evidence="2" id="KW-1185">Reference proteome</keyword>
<evidence type="ECO:0000313" key="2">
    <source>
        <dbReference type="Proteomes" id="UP000887578"/>
    </source>
</evidence>
<dbReference type="AlphaFoldDB" id="A0A914P3X3"/>
<dbReference type="PANTHER" id="PTHR20974:SF0">
    <property type="entry name" value="UPF0585 PROTEIN CG18661"/>
    <property type="match status" value="1"/>
</dbReference>
<dbReference type="InterPro" id="IPR010342">
    <property type="entry name" value="DUF938"/>
</dbReference>
<evidence type="ECO:0000256" key="1">
    <source>
        <dbReference type="ARBA" id="ARBA00008308"/>
    </source>
</evidence>
<reference evidence="3" key="1">
    <citation type="submission" date="2022-11" db="UniProtKB">
        <authorList>
            <consortium name="WormBaseParasite"/>
        </authorList>
    </citation>
    <scope>IDENTIFICATION</scope>
</reference>
<comment type="similarity">
    <text evidence="1">Belongs to the UPF0585 family.</text>
</comment>
<organism evidence="2 3">
    <name type="scientific">Panagrolaimus davidi</name>
    <dbReference type="NCBI Taxonomy" id="227884"/>
    <lineage>
        <taxon>Eukaryota</taxon>
        <taxon>Metazoa</taxon>
        <taxon>Ecdysozoa</taxon>
        <taxon>Nematoda</taxon>
        <taxon>Chromadorea</taxon>
        <taxon>Rhabditida</taxon>
        <taxon>Tylenchina</taxon>
        <taxon>Panagrolaimomorpha</taxon>
        <taxon>Panagrolaimoidea</taxon>
        <taxon>Panagrolaimidae</taxon>
        <taxon>Panagrolaimus</taxon>
    </lineage>
</organism>
<sequence>MLIASAAERNKGEILKVIKQYFDTTKPYKCLEIASGTGAHVAHFAKELPNIDFQPSEHNPRALHSIVAYVDKYRVIVFLTLDNEHRGVWIYLFNRYSFL</sequence>
<dbReference type="PANTHER" id="PTHR20974">
    <property type="entry name" value="UPF0585 PROTEIN CG18661"/>
    <property type="match status" value="1"/>
</dbReference>
<dbReference type="Pfam" id="PF06080">
    <property type="entry name" value="DUF938"/>
    <property type="match status" value="1"/>
</dbReference>
<dbReference type="WBParaSite" id="PDA_v2.g12558.t1">
    <property type="protein sequence ID" value="PDA_v2.g12558.t1"/>
    <property type="gene ID" value="PDA_v2.g12558"/>
</dbReference>
<dbReference type="Proteomes" id="UP000887578">
    <property type="component" value="Unplaced"/>
</dbReference>
<proteinExistence type="inferred from homology"/>
<dbReference type="InterPro" id="IPR029063">
    <property type="entry name" value="SAM-dependent_MTases_sf"/>
</dbReference>
<evidence type="ECO:0000313" key="3">
    <source>
        <dbReference type="WBParaSite" id="PDA_v2.g12558.t1"/>
    </source>
</evidence>
<name>A0A914P3X3_9BILA</name>